<reference evidence="9" key="1">
    <citation type="submission" date="2025-08" db="UniProtKB">
        <authorList>
            <consortium name="Ensembl"/>
        </authorList>
    </citation>
    <scope>IDENTIFICATION</scope>
</reference>
<keyword evidence="5" id="KW-0963">Cytoplasm</keyword>
<comment type="subcellular location">
    <subcellularLocation>
        <location evidence="2">Cytoplasm</location>
        <location evidence="2">Cytoskeleton</location>
        <location evidence="2">Cilium axoneme</location>
    </subcellularLocation>
</comment>
<keyword evidence="8" id="KW-1133">Transmembrane helix</keyword>
<keyword evidence="8" id="KW-0812">Transmembrane</keyword>
<proteinExistence type="inferred from homology"/>
<dbReference type="Ensembl" id="ENSSVLT00005018720.1">
    <property type="protein sequence ID" value="ENSSVLP00005016846.1"/>
    <property type="gene ID" value="ENSSVLG00005013383.1"/>
</dbReference>
<feature type="transmembrane region" description="Helical" evidence="8">
    <location>
        <begin position="128"/>
        <end position="150"/>
    </location>
</feature>
<evidence type="ECO:0000256" key="7">
    <source>
        <dbReference type="ARBA" id="ARBA00023273"/>
    </source>
</evidence>
<keyword evidence="6" id="KW-0206">Cytoskeleton</keyword>
<keyword evidence="7" id="KW-0966">Cell projection</keyword>
<keyword evidence="10" id="KW-1185">Reference proteome</keyword>
<dbReference type="PANTHER" id="PTHR31078">
    <property type="entry name" value="CILIA- AND FLAGELLA-ASSOCIATED PROTEIN 300"/>
    <property type="match status" value="1"/>
</dbReference>
<evidence type="ECO:0000313" key="10">
    <source>
        <dbReference type="Proteomes" id="UP000694564"/>
    </source>
</evidence>
<dbReference type="InterPro" id="IPR029416">
    <property type="entry name" value="CFAP300"/>
</dbReference>
<dbReference type="Proteomes" id="UP000694564">
    <property type="component" value="Chromosome 11"/>
</dbReference>
<organism evidence="9 10">
    <name type="scientific">Sciurus vulgaris</name>
    <name type="common">Eurasian red squirrel</name>
    <dbReference type="NCBI Taxonomy" id="55149"/>
    <lineage>
        <taxon>Eukaryota</taxon>
        <taxon>Metazoa</taxon>
        <taxon>Chordata</taxon>
        <taxon>Craniata</taxon>
        <taxon>Vertebrata</taxon>
        <taxon>Euteleostomi</taxon>
        <taxon>Mammalia</taxon>
        <taxon>Eutheria</taxon>
        <taxon>Euarchontoglires</taxon>
        <taxon>Glires</taxon>
        <taxon>Rodentia</taxon>
        <taxon>Sciuromorpha</taxon>
        <taxon>Sciuridae</taxon>
        <taxon>Sciurinae</taxon>
        <taxon>Sciurini</taxon>
        <taxon>Sciurus</taxon>
    </lineage>
</organism>
<evidence type="ECO:0000256" key="6">
    <source>
        <dbReference type="ARBA" id="ARBA00023212"/>
    </source>
</evidence>
<reference evidence="9" key="2">
    <citation type="submission" date="2025-09" db="UniProtKB">
        <authorList>
            <consortium name="Ensembl"/>
        </authorList>
    </citation>
    <scope>IDENTIFICATION</scope>
</reference>
<dbReference type="GO" id="GO:0005930">
    <property type="term" value="C:axoneme"/>
    <property type="evidence" value="ECO:0007669"/>
    <property type="project" value="UniProtKB-SubCell"/>
</dbReference>
<evidence type="ECO:0000256" key="1">
    <source>
        <dbReference type="ARBA" id="ARBA00002404"/>
    </source>
</evidence>
<accession>A0A8D2CY39</accession>
<comment type="function">
    <text evidence="1">Cilium- and flagellum-specific protein that plays a role in axonemal structure organization and motility. May play a role in outer and inner dynein arm assembly.</text>
</comment>
<protein>
    <recommendedName>
        <fullName evidence="4">Cilia- and flagella-associated protein 300</fullName>
    </recommendedName>
</protein>
<keyword evidence="8" id="KW-0472">Membrane</keyword>
<comment type="similarity">
    <text evidence="3">Belongs to the CFAP300 family.</text>
</comment>
<gene>
    <name evidence="9" type="primary">CFAP300</name>
</gene>
<evidence type="ECO:0000256" key="3">
    <source>
        <dbReference type="ARBA" id="ARBA00009205"/>
    </source>
</evidence>
<sequence length="167" mass="19614">MAAGEPGDLGGYYFRFLPQKTFPSLSSPDTTSRLRQWSMLGRIKAQAFGFDQTFQAYRKDDFVMAFFKDPNVIPNLQLLSDSSGQWITLVSESILKPRKYKLLLLSLKLQPMILLVCVTLQQRIMNRHFLILLWIRSSVMLMFYTIVTVWGKCLKWFFRLYVYCFLI</sequence>
<dbReference type="PANTHER" id="PTHR31078:SF1">
    <property type="entry name" value="CILIA- AND FLAGELLA-ASSOCIATED PROTEIN 300"/>
    <property type="match status" value="1"/>
</dbReference>
<evidence type="ECO:0000256" key="8">
    <source>
        <dbReference type="SAM" id="Phobius"/>
    </source>
</evidence>
<dbReference type="AlphaFoldDB" id="A0A8D2CY39"/>
<evidence type="ECO:0000256" key="5">
    <source>
        <dbReference type="ARBA" id="ARBA00022490"/>
    </source>
</evidence>
<evidence type="ECO:0000256" key="4">
    <source>
        <dbReference type="ARBA" id="ARBA00022174"/>
    </source>
</evidence>
<dbReference type="GeneTree" id="ENSGT00510000047559"/>
<dbReference type="Pfam" id="PF14926">
    <property type="entry name" value="CFAP300"/>
    <property type="match status" value="1"/>
</dbReference>
<evidence type="ECO:0000313" key="9">
    <source>
        <dbReference type="Ensembl" id="ENSSVLP00005016846.1"/>
    </source>
</evidence>
<name>A0A8D2CY39_SCIVU</name>
<dbReference type="OrthoDB" id="10259249at2759"/>
<evidence type="ECO:0000256" key="2">
    <source>
        <dbReference type="ARBA" id="ARBA00004430"/>
    </source>
</evidence>